<sequence length="478" mass="55061">MLCFWINKKYVTVLPNYTLPLLFLVKIAYALFFLYVYTYHYGGGELTADAGVFFKESVTLHNVFYASPYDFFQFIFGLNDSPELINKYLESTMHWNGGERYLPNDSRHVIRINALLLFISQGEVVIHFMIFSFASFIGGFDLFQWLKKKSNIPPLVLLSMLTLAPSLAFWGSSIIKEPLMVLGLSLLIRGLFDEISITRKTWRILIGSALTIAFKPYVFICIVIALVYFFVFSKLFKKQWLALITYALFGITVLVGSGYADKAAYVIANQQEDFINLRDGGLYLHGDEEHYYYIYYANRSHFSIENGQATLLKPVGAYYLKKNENHERFPIQLKEVGTSYPVHLTLKESGSKVNVTLIKDDFWQMLKNIPEAIYNSFMQPIPNKKSSWLQYPAFLENLLYLFLGLLTFFIFPKTLPLKEKRLIITLALFASFIAMIVGWTTPVSGAIVRYIIPAHVAILVIFSLKLDYSKLKKKWFKA</sequence>
<organism evidence="2 3">
    <name type="scientific">Brumimicrobium oceani</name>
    <dbReference type="NCBI Taxonomy" id="2100725"/>
    <lineage>
        <taxon>Bacteria</taxon>
        <taxon>Pseudomonadati</taxon>
        <taxon>Bacteroidota</taxon>
        <taxon>Flavobacteriia</taxon>
        <taxon>Flavobacteriales</taxon>
        <taxon>Crocinitomicaceae</taxon>
        <taxon>Brumimicrobium</taxon>
    </lineage>
</organism>
<keyword evidence="3" id="KW-1185">Reference proteome</keyword>
<dbReference type="Proteomes" id="UP000245370">
    <property type="component" value="Unassembled WGS sequence"/>
</dbReference>
<keyword evidence="1" id="KW-1133">Transmembrane helix</keyword>
<evidence type="ECO:0000313" key="3">
    <source>
        <dbReference type="Proteomes" id="UP000245370"/>
    </source>
</evidence>
<dbReference type="EMBL" id="QFRJ01000001">
    <property type="protein sequence ID" value="PWH86912.1"/>
    <property type="molecule type" value="Genomic_DNA"/>
</dbReference>
<keyword evidence="1" id="KW-0812">Transmembrane</keyword>
<evidence type="ECO:0000256" key="1">
    <source>
        <dbReference type="SAM" id="Phobius"/>
    </source>
</evidence>
<reference evidence="2 3" key="1">
    <citation type="submission" date="2018-05" db="EMBL/GenBank/DDBJ databases">
        <title>Brumimicrobium oceani sp. nov., isolated from coastal sediment.</title>
        <authorList>
            <person name="Kou Y."/>
        </authorList>
    </citation>
    <scope>NUCLEOTIDE SEQUENCE [LARGE SCALE GENOMIC DNA]</scope>
    <source>
        <strain evidence="2 3">C305</strain>
    </source>
</reference>
<accession>A0A2U2XGI7</accession>
<comment type="caution">
    <text evidence="2">The sequence shown here is derived from an EMBL/GenBank/DDBJ whole genome shotgun (WGS) entry which is preliminary data.</text>
</comment>
<protein>
    <recommendedName>
        <fullName evidence="4">Glycosyltransferase RgtA/B/C/D-like domain-containing protein</fullName>
    </recommendedName>
</protein>
<dbReference type="AlphaFoldDB" id="A0A2U2XGI7"/>
<feature type="transmembrane region" description="Helical" evidence="1">
    <location>
        <begin position="422"/>
        <end position="441"/>
    </location>
</feature>
<reference evidence="2 3" key="2">
    <citation type="submission" date="2018-05" db="EMBL/GenBank/DDBJ databases">
        <authorList>
            <person name="Lanie J.A."/>
            <person name="Ng W.-L."/>
            <person name="Kazmierczak K.M."/>
            <person name="Andrzejewski T.M."/>
            <person name="Davidsen T.M."/>
            <person name="Wayne K.J."/>
            <person name="Tettelin H."/>
            <person name="Glass J.I."/>
            <person name="Rusch D."/>
            <person name="Podicherti R."/>
            <person name="Tsui H.-C.T."/>
            <person name="Winkler M.E."/>
        </authorList>
    </citation>
    <scope>NUCLEOTIDE SEQUENCE [LARGE SCALE GENOMIC DNA]</scope>
    <source>
        <strain evidence="2 3">C305</strain>
    </source>
</reference>
<feature type="transmembrane region" description="Helical" evidence="1">
    <location>
        <begin position="124"/>
        <end position="143"/>
    </location>
</feature>
<name>A0A2U2XGI7_9FLAO</name>
<evidence type="ECO:0000313" key="2">
    <source>
        <dbReference type="EMBL" id="PWH86912.1"/>
    </source>
</evidence>
<feature type="transmembrane region" description="Helical" evidence="1">
    <location>
        <begin position="204"/>
        <end position="231"/>
    </location>
</feature>
<proteinExistence type="predicted"/>
<feature type="transmembrane region" description="Helical" evidence="1">
    <location>
        <begin position="447"/>
        <end position="468"/>
    </location>
</feature>
<feature type="transmembrane region" description="Helical" evidence="1">
    <location>
        <begin position="155"/>
        <end position="175"/>
    </location>
</feature>
<evidence type="ECO:0008006" key="4">
    <source>
        <dbReference type="Google" id="ProtNLM"/>
    </source>
</evidence>
<feature type="transmembrane region" description="Helical" evidence="1">
    <location>
        <begin position="388"/>
        <end position="410"/>
    </location>
</feature>
<gene>
    <name evidence="2" type="ORF">DIT68_01235</name>
</gene>
<feature type="transmembrane region" description="Helical" evidence="1">
    <location>
        <begin position="240"/>
        <end position="260"/>
    </location>
</feature>
<keyword evidence="1" id="KW-0472">Membrane</keyword>
<feature type="transmembrane region" description="Helical" evidence="1">
    <location>
        <begin position="21"/>
        <end position="39"/>
    </location>
</feature>